<feature type="transmembrane region" description="Helical" evidence="7">
    <location>
        <begin position="173"/>
        <end position="194"/>
    </location>
</feature>
<evidence type="ECO:0000256" key="2">
    <source>
        <dbReference type="ARBA" id="ARBA00008335"/>
    </source>
</evidence>
<dbReference type="Gene3D" id="1.20.1250.20">
    <property type="entry name" value="MFS general substrate transporter like domains"/>
    <property type="match status" value="1"/>
</dbReference>
<sequence length="494" mass="51834">MPENRTTESGAGIDSSRLFIGSCIALIATSVAFATVGAIMLSLKREFVLTNEEVGWIGGAALWGFAVSQLLFAPFADTLGMRFLLRISFVGHLVGVLTMIIAGVAGGGFWTLFVGALVIAMANGLVEAACNPLVAALYPDNKTVKLNQFHVWFPGGAVLGGLAAYGLDKGGVTSWECQIGLVLIPTLIYGMLLLREPFPETEGVQAGVSMGEMFRAALATPFMWVMLLAMAMTASIELGPNRWVPAVVEAGGMPGILVLVWISGLMAVLRYKAGPVVHSLSPTGILVLSALVSGIGLLWLSYASGVMTFAAATVFAIGVCYFWPTMLGVVSERVPRSGALGLGLMGTVGMATVGLVAAPQMGKIADRYARDEIPVEQVVELLQQAETGLAGGAEDDVQLARLAAAEVLETFSASGALPYPLTANALRVLISSDANESLVAEAQAILNPADNYGGKISFRFMVPLCGILLLLFGFMYAQDRRVGGYRVKSIEGSA</sequence>
<feature type="transmembrane region" description="Helical" evidence="7">
    <location>
        <begin position="18"/>
        <end position="43"/>
    </location>
</feature>
<keyword evidence="6 7" id="KW-0472">Membrane</keyword>
<organism evidence="9">
    <name type="scientific">marine metagenome</name>
    <dbReference type="NCBI Taxonomy" id="408172"/>
    <lineage>
        <taxon>unclassified sequences</taxon>
        <taxon>metagenomes</taxon>
        <taxon>ecological metagenomes</taxon>
    </lineage>
</organism>
<feature type="transmembrane region" description="Helical" evidence="7">
    <location>
        <begin position="283"/>
        <end position="302"/>
    </location>
</feature>
<evidence type="ECO:0000256" key="4">
    <source>
        <dbReference type="ARBA" id="ARBA00022692"/>
    </source>
</evidence>
<name>A0A381QI44_9ZZZZ</name>
<dbReference type="InterPro" id="IPR036259">
    <property type="entry name" value="MFS_trans_sf"/>
</dbReference>
<feature type="transmembrane region" description="Helical" evidence="7">
    <location>
        <begin position="339"/>
        <end position="358"/>
    </location>
</feature>
<dbReference type="GO" id="GO:0016020">
    <property type="term" value="C:membrane"/>
    <property type="evidence" value="ECO:0007669"/>
    <property type="project" value="TreeGrafter"/>
</dbReference>
<feature type="transmembrane region" description="Helical" evidence="7">
    <location>
        <begin position="149"/>
        <end position="167"/>
    </location>
</feature>
<accession>A0A381QI44</accession>
<evidence type="ECO:0000256" key="5">
    <source>
        <dbReference type="ARBA" id="ARBA00022989"/>
    </source>
</evidence>
<evidence type="ECO:0000256" key="3">
    <source>
        <dbReference type="ARBA" id="ARBA00022448"/>
    </source>
</evidence>
<dbReference type="GO" id="GO:0012505">
    <property type="term" value="C:endomembrane system"/>
    <property type="evidence" value="ECO:0007669"/>
    <property type="project" value="UniProtKB-SubCell"/>
</dbReference>
<feature type="domain" description="Major facilitator superfamily (MFS) profile" evidence="8">
    <location>
        <begin position="18"/>
        <end position="480"/>
    </location>
</feature>
<reference evidence="9" key="1">
    <citation type="submission" date="2018-05" db="EMBL/GenBank/DDBJ databases">
        <authorList>
            <person name="Lanie J.A."/>
            <person name="Ng W.-L."/>
            <person name="Kazmierczak K.M."/>
            <person name="Andrzejewski T.M."/>
            <person name="Davidsen T.M."/>
            <person name="Wayne K.J."/>
            <person name="Tettelin H."/>
            <person name="Glass J.I."/>
            <person name="Rusch D."/>
            <person name="Podicherti R."/>
            <person name="Tsui H.-C.T."/>
            <person name="Winkler M.E."/>
        </authorList>
    </citation>
    <scope>NUCLEOTIDE SEQUENCE</scope>
</reference>
<dbReference type="InterPro" id="IPR011701">
    <property type="entry name" value="MFS"/>
</dbReference>
<gene>
    <name evidence="9" type="ORF">METZ01_LOCUS31484</name>
</gene>
<evidence type="ECO:0000256" key="1">
    <source>
        <dbReference type="ARBA" id="ARBA00004127"/>
    </source>
</evidence>
<feature type="transmembrane region" description="Helical" evidence="7">
    <location>
        <begin position="308"/>
        <end position="327"/>
    </location>
</feature>
<comment type="subcellular location">
    <subcellularLocation>
        <location evidence="1">Endomembrane system</location>
        <topology evidence="1">Multi-pass membrane protein</topology>
    </subcellularLocation>
</comment>
<keyword evidence="3" id="KW-0813">Transport</keyword>
<evidence type="ECO:0000256" key="7">
    <source>
        <dbReference type="SAM" id="Phobius"/>
    </source>
</evidence>
<keyword evidence="5 7" id="KW-1133">Transmembrane helix</keyword>
<dbReference type="GO" id="GO:0022857">
    <property type="term" value="F:transmembrane transporter activity"/>
    <property type="evidence" value="ECO:0007669"/>
    <property type="project" value="InterPro"/>
</dbReference>
<feature type="transmembrane region" description="Helical" evidence="7">
    <location>
        <begin position="456"/>
        <end position="477"/>
    </location>
</feature>
<feature type="transmembrane region" description="Helical" evidence="7">
    <location>
        <begin position="112"/>
        <end position="137"/>
    </location>
</feature>
<dbReference type="EMBL" id="UINC01001360">
    <property type="protein sequence ID" value="SUZ78630.1"/>
    <property type="molecule type" value="Genomic_DNA"/>
</dbReference>
<protein>
    <recommendedName>
        <fullName evidence="8">Major facilitator superfamily (MFS) profile domain-containing protein</fullName>
    </recommendedName>
</protein>
<dbReference type="PANTHER" id="PTHR23514:SF3">
    <property type="entry name" value="BYPASS OF STOP CODON PROTEIN 6"/>
    <property type="match status" value="1"/>
</dbReference>
<evidence type="ECO:0000259" key="8">
    <source>
        <dbReference type="PROSITE" id="PS50850"/>
    </source>
</evidence>
<feature type="transmembrane region" description="Helical" evidence="7">
    <location>
        <begin position="55"/>
        <end position="76"/>
    </location>
</feature>
<feature type="transmembrane region" description="Helical" evidence="7">
    <location>
        <begin position="252"/>
        <end position="271"/>
    </location>
</feature>
<proteinExistence type="inferred from homology"/>
<dbReference type="Pfam" id="PF07690">
    <property type="entry name" value="MFS_1"/>
    <property type="match status" value="1"/>
</dbReference>
<dbReference type="PROSITE" id="PS50850">
    <property type="entry name" value="MFS"/>
    <property type="match status" value="1"/>
</dbReference>
<keyword evidence="4 7" id="KW-0812">Transmembrane</keyword>
<feature type="transmembrane region" description="Helical" evidence="7">
    <location>
        <begin position="214"/>
        <end position="232"/>
    </location>
</feature>
<comment type="similarity">
    <text evidence="2">Belongs to the major facilitator superfamily.</text>
</comment>
<dbReference type="AlphaFoldDB" id="A0A381QI44"/>
<feature type="transmembrane region" description="Helical" evidence="7">
    <location>
        <begin position="83"/>
        <end position="106"/>
    </location>
</feature>
<dbReference type="InterPro" id="IPR020846">
    <property type="entry name" value="MFS_dom"/>
</dbReference>
<evidence type="ECO:0000256" key="6">
    <source>
        <dbReference type="ARBA" id="ARBA00023136"/>
    </source>
</evidence>
<dbReference type="PANTHER" id="PTHR23514">
    <property type="entry name" value="BYPASS OF STOP CODON PROTEIN 6"/>
    <property type="match status" value="1"/>
</dbReference>
<evidence type="ECO:0000313" key="9">
    <source>
        <dbReference type="EMBL" id="SUZ78630.1"/>
    </source>
</evidence>
<dbReference type="InterPro" id="IPR051788">
    <property type="entry name" value="MFS_Transporter"/>
</dbReference>
<dbReference type="SUPFAM" id="SSF103473">
    <property type="entry name" value="MFS general substrate transporter"/>
    <property type="match status" value="1"/>
</dbReference>